<dbReference type="Proteomes" id="UP001212997">
    <property type="component" value="Unassembled WGS sequence"/>
</dbReference>
<evidence type="ECO:0000256" key="5">
    <source>
        <dbReference type="ARBA" id="ARBA00023253"/>
    </source>
</evidence>
<keyword evidence="5" id="KW-0294">Fucose metabolism</keyword>
<evidence type="ECO:0000256" key="6">
    <source>
        <dbReference type="ARBA" id="ARBA00023277"/>
    </source>
</evidence>
<evidence type="ECO:0000313" key="12">
    <source>
        <dbReference type="Proteomes" id="UP001212997"/>
    </source>
</evidence>
<dbReference type="InterPro" id="IPR019378">
    <property type="entry name" value="GDP-Fuc_O-FucTrfase"/>
</dbReference>
<sequence>MHPPLGTDVEYRPLPSSANGAYSSSHYNSGRLESPWMRKLSRRQWIAVLAASLILFALASHTVLPTRTSHVKEFEQVPFEDSRDPLDLPDTPRPVDDTPVVHVNPGSSKYYEAVLNGPPTAKFRGNPHNLRNDTRYLTSWINAGFTNDVLNIGNIVYLARMTDRIPVLPPLDSYIGHWSTPRPLSSVFDLARLSEALGFPVLEWSQVKDPESTEIDVLGCWNIWQVANLDAIAPREARNPRELYLDMSYTTAPANVKLIPGYVHDSHSSFWSLAPLAFHDMRAKALAQPEVQTSPAPQTGVSVPPDEQMLCYDYLFYTCVDEPFEYDNDVYPTWDVVLKHLHWTKEVERIGNEFLRKLLGVPDYEDTPPHITIHARHGDFQNWCPDADRQGCFTSMEAYSTRIAEIQQELMERKGINVTRVIMTSDEQDESWWDRVREMGWLRIDHEKENTIIEYGEWYPVLIDAYIQSASLGFIGTDRSTFSIVAKRRVKDWHDGAVRMVKWGTPDADNH</sequence>
<dbReference type="PANTHER" id="PTHR13398:SF0">
    <property type="entry name" value="GDP-FUCOSE PROTEIN O-FUCOSYLTRANSFERASE 2"/>
    <property type="match status" value="1"/>
</dbReference>
<dbReference type="GO" id="GO:0005783">
    <property type="term" value="C:endoplasmic reticulum"/>
    <property type="evidence" value="ECO:0007669"/>
    <property type="project" value="UniProtKB-SubCell"/>
</dbReference>
<dbReference type="PANTHER" id="PTHR13398">
    <property type="entry name" value="GDP-FUCOSE PROTEIN O-FUCOSYLTRANSFERASE 2"/>
    <property type="match status" value="1"/>
</dbReference>
<dbReference type="GO" id="GO:0006004">
    <property type="term" value="P:fucose metabolic process"/>
    <property type="evidence" value="ECO:0007669"/>
    <property type="project" value="UniProtKB-KW"/>
</dbReference>
<keyword evidence="6" id="KW-0119">Carbohydrate metabolism</keyword>
<feature type="compositionally biased region" description="Polar residues" evidence="9">
    <location>
        <begin position="16"/>
        <end position="25"/>
    </location>
</feature>
<evidence type="ECO:0000256" key="8">
    <source>
        <dbReference type="ARBA" id="ARBA00026232"/>
    </source>
</evidence>
<keyword evidence="12" id="KW-1185">Reference proteome</keyword>
<evidence type="ECO:0000256" key="1">
    <source>
        <dbReference type="ARBA" id="ARBA00004240"/>
    </source>
</evidence>
<evidence type="ECO:0000256" key="3">
    <source>
        <dbReference type="ARBA" id="ARBA00022679"/>
    </source>
</evidence>
<accession>A0AAD5VBV0</accession>
<keyword evidence="3" id="KW-0808">Transferase</keyword>
<dbReference type="CDD" id="cd11296">
    <property type="entry name" value="O-FucT_like"/>
    <property type="match status" value="1"/>
</dbReference>
<dbReference type="InterPro" id="IPR045130">
    <property type="entry name" value="OFUT2-like"/>
</dbReference>
<dbReference type="AlphaFoldDB" id="A0AAD5VBV0"/>
<keyword evidence="4" id="KW-0256">Endoplasmic reticulum</keyword>
<feature type="transmembrane region" description="Helical" evidence="10">
    <location>
        <begin position="45"/>
        <end position="64"/>
    </location>
</feature>
<evidence type="ECO:0000256" key="10">
    <source>
        <dbReference type="SAM" id="Phobius"/>
    </source>
</evidence>
<feature type="region of interest" description="Disordered" evidence="9">
    <location>
        <begin position="1"/>
        <end position="25"/>
    </location>
</feature>
<evidence type="ECO:0000256" key="2">
    <source>
        <dbReference type="ARBA" id="ARBA00004922"/>
    </source>
</evidence>
<gene>
    <name evidence="11" type="ORF">NLI96_g3606</name>
</gene>
<keyword evidence="10" id="KW-1133">Transmembrane helix</keyword>
<comment type="subcellular location">
    <subcellularLocation>
        <location evidence="1">Endoplasmic reticulum</location>
    </subcellularLocation>
</comment>
<evidence type="ECO:0000313" key="11">
    <source>
        <dbReference type="EMBL" id="KAJ3487322.1"/>
    </source>
</evidence>
<reference evidence="11" key="1">
    <citation type="submission" date="2022-07" db="EMBL/GenBank/DDBJ databases">
        <title>Genome Sequence of Physisporinus lineatus.</title>
        <authorList>
            <person name="Buettner E."/>
        </authorList>
    </citation>
    <scope>NUCLEOTIDE SEQUENCE</scope>
    <source>
        <strain evidence="11">VT162</strain>
    </source>
</reference>
<keyword evidence="10" id="KW-0472">Membrane</keyword>
<protein>
    <recommendedName>
        <fullName evidence="8">GDP-fucose protein O-fucosyltransferase 2</fullName>
    </recommendedName>
</protein>
<dbReference type="GO" id="GO:0046922">
    <property type="term" value="F:peptide-O-fucosyltransferase activity"/>
    <property type="evidence" value="ECO:0007669"/>
    <property type="project" value="InterPro"/>
</dbReference>
<proteinExistence type="inferred from homology"/>
<evidence type="ECO:0000256" key="9">
    <source>
        <dbReference type="SAM" id="MobiDB-lite"/>
    </source>
</evidence>
<dbReference type="EMBL" id="JANAWD010000095">
    <property type="protein sequence ID" value="KAJ3487322.1"/>
    <property type="molecule type" value="Genomic_DNA"/>
</dbReference>
<keyword evidence="10" id="KW-0812">Transmembrane</keyword>
<name>A0AAD5VBV0_9APHY</name>
<comment type="similarity">
    <text evidence="7">Belongs to the glycosyltransferase 68 family.</text>
</comment>
<dbReference type="Pfam" id="PF10250">
    <property type="entry name" value="O-FucT"/>
    <property type="match status" value="1"/>
</dbReference>
<dbReference type="Gene3D" id="3.40.50.11350">
    <property type="match status" value="1"/>
</dbReference>
<comment type="pathway">
    <text evidence="2">Protein modification; protein glycosylation.</text>
</comment>
<organism evidence="11 12">
    <name type="scientific">Meripilus lineatus</name>
    <dbReference type="NCBI Taxonomy" id="2056292"/>
    <lineage>
        <taxon>Eukaryota</taxon>
        <taxon>Fungi</taxon>
        <taxon>Dikarya</taxon>
        <taxon>Basidiomycota</taxon>
        <taxon>Agaricomycotina</taxon>
        <taxon>Agaricomycetes</taxon>
        <taxon>Polyporales</taxon>
        <taxon>Meripilaceae</taxon>
        <taxon>Meripilus</taxon>
    </lineage>
</organism>
<evidence type="ECO:0000256" key="4">
    <source>
        <dbReference type="ARBA" id="ARBA00022824"/>
    </source>
</evidence>
<comment type="caution">
    <text evidence="11">The sequence shown here is derived from an EMBL/GenBank/DDBJ whole genome shotgun (WGS) entry which is preliminary data.</text>
</comment>
<evidence type="ECO:0000256" key="7">
    <source>
        <dbReference type="ARBA" id="ARBA00025803"/>
    </source>
</evidence>